<dbReference type="Pfam" id="PF09636">
    <property type="entry name" value="XkdW"/>
    <property type="match status" value="1"/>
</dbReference>
<feature type="domain" description="Phage tail assembly chaperone-like" evidence="2">
    <location>
        <begin position="76"/>
        <end position="135"/>
    </location>
</feature>
<evidence type="ECO:0000313" key="3">
    <source>
        <dbReference type="EMBL" id="CAJ0696062.1"/>
    </source>
</evidence>
<evidence type="ECO:0000313" key="4">
    <source>
        <dbReference type="Proteomes" id="UP001189915"/>
    </source>
</evidence>
<dbReference type="InterPro" id="IPR019094">
    <property type="entry name" value="Phage_SP-beta_YorD"/>
</dbReference>
<proteinExistence type="predicted"/>
<reference evidence="3 4" key="1">
    <citation type="submission" date="2023-07" db="EMBL/GenBank/DDBJ databases">
        <authorList>
            <person name="Peeters C."/>
        </authorList>
    </citation>
    <scope>NUCLEOTIDE SEQUENCE [LARGE SCALE GENOMIC DNA]</scope>
    <source>
        <strain evidence="3 4">LMG 18091</strain>
    </source>
</reference>
<comment type="caution">
    <text evidence="3">The sequence shown here is derived from an EMBL/GenBank/DDBJ whole genome shotgun (WGS) entry which is preliminary data.</text>
</comment>
<dbReference type="EMBL" id="CATWAF010000003">
    <property type="protein sequence ID" value="CAJ0696062.1"/>
    <property type="molecule type" value="Genomic_DNA"/>
</dbReference>
<dbReference type="RefSeq" id="WP_316869833.1">
    <property type="nucleotide sequence ID" value="NZ_CATWAF010000003.1"/>
</dbReference>
<sequence length="137" mass="15440">MLTHDELSFCISKQYPHLTHGVHFWVCHTVSRETGAQIEPARIAAWHAPEPEPTEEEMQALVRKHGDAARTHIAARDARIERDRRLTEADALVYKAMDAGDTEGMRLAGQYRQALRDVTSLPGFPLDFTWPNPPDAA</sequence>
<gene>
    <name evidence="3" type="ORF">LMG18091_02218</name>
</gene>
<dbReference type="AlphaFoldDB" id="A0AAD2AZB1"/>
<protein>
    <recommendedName>
        <fullName evidence="5">Tail fiber assembly protein</fullName>
    </recommendedName>
</protein>
<dbReference type="Proteomes" id="UP001189915">
    <property type="component" value="Unassembled WGS sequence"/>
</dbReference>
<evidence type="ECO:0000259" key="1">
    <source>
        <dbReference type="Pfam" id="PF09636"/>
    </source>
</evidence>
<dbReference type="InterPro" id="IPR031893">
    <property type="entry name" value="Phage_tail_APC"/>
</dbReference>
<accession>A0AAD2AZB1</accession>
<dbReference type="Pfam" id="PF16778">
    <property type="entry name" value="Phage_tail_APC"/>
    <property type="match status" value="1"/>
</dbReference>
<evidence type="ECO:0008006" key="5">
    <source>
        <dbReference type="Google" id="ProtNLM"/>
    </source>
</evidence>
<keyword evidence="4" id="KW-1185">Reference proteome</keyword>
<organism evidence="3 4">
    <name type="scientific">Ralstonia wenshanensis</name>
    <dbReference type="NCBI Taxonomy" id="2842456"/>
    <lineage>
        <taxon>Bacteria</taxon>
        <taxon>Pseudomonadati</taxon>
        <taxon>Pseudomonadota</taxon>
        <taxon>Betaproteobacteria</taxon>
        <taxon>Burkholderiales</taxon>
        <taxon>Burkholderiaceae</taxon>
        <taxon>Ralstonia</taxon>
    </lineage>
</organism>
<feature type="domain" description="Bacteriophage SP-beta YorD" evidence="1">
    <location>
        <begin position="8"/>
        <end position="69"/>
    </location>
</feature>
<evidence type="ECO:0000259" key="2">
    <source>
        <dbReference type="Pfam" id="PF16778"/>
    </source>
</evidence>
<name>A0AAD2AZB1_9RALS</name>